<dbReference type="Proteomes" id="UP000268291">
    <property type="component" value="Unassembled WGS sequence"/>
</dbReference>
<dbReference type="Proteomes" id="UP000241203">
    <property type="component" value="Unassembled WGS sequence"/>
</dbReference>
<gene>
    <name evidence="2" type="ORF">CLV49_0262</name>
    <name evidence="3" type="ORF">ELQ93_15295</name>
</gene>
<dbReference type="PROSITE" id="PS51257">
    <property type="entry name" value="PROKAR_LIPOPROTEIN"/>
    <property type="match status" value="1"/>
</dbReference>
<dbReference type="OrthoDB" id="4982568at2"/>
<reference evidence="2 4" key="1">
    <citation type="submission" date="2018-03" db="EMBL/GenBank/DDBJ databases">
        <title>Genomic Encyclopedia of Archaeal and Bacterial Type Strains, Phase II (KMG-II): from individual species to whole genera.</title>
        <authorList>
            <person name="Goeker M."/>
        </authorList>
    </citation>
    <scope>NUCLEOTIDE SEQUENCE [LARGE SCALE GENOMIC DNA]</scope>
    <source>
        <strain evidence="2 4">DSM 21548</strain>
    </source>
</reference>
<feature type="chain" id="PRO_5039120100" description="Lipoprotein" evidence="1">
    <location>
        <begin position="30"/>
        <end position="140"/>
    </location>
</feature>
<proteinExistence type="predicted"/>
<dbReference type="RefSeq" id="WP_106561914.1">
    <property type="nucleotide sequence ID" value="NZ_PYAU01000001.1"/>
</dbReference>
<evidence type="ECO:0000313" key="5">
    <source>
        <dbReference type="Proteomes" id="UP000268291"/>
    </source>
</evidence>
<evidence type="ECO:0000313" key="3">
    <source>
        <dbReference type="EMBL" id="RUQ84186.1"/>
    </source>
</evidence>
<feature type="signal peptide" evidence="1">
    <location>
        <begin position="1"/>
        <end position="29"/>
    </location>
</feature>
<comment type="caution">
    <text evidence="2">The sequence shown here is derived from an EMBL/GenBank/DDBJ whole genome shotgun (WGS) entry which is preliminary data.</text>
</comment>
<dbReference type="EMBL" id="PYAU01000001">
    <property type="protein sequence ID" value="PSL36665.1"/>
    <property type="molecule type" value="Genomic_DNA"/>
</dbReference>
<dbReference type="EMBL" id="RZGY01000003">
    <property type="protein sequence ID" value="RUQ84186.1"/>
    <property type="molecule type" value="Genomic_DNA"/>
</dbReference>
<accession>A0A2P8GRU0</accession>
<protein>
    <recommendedName>
        <fullName evidence="6">Lipoprotein</fullName>
    </recommendedName>
</protein>
<evidence type="ECO:0000313" key="4">
    <source>
        <dbReference type="Proteomes" id="UP000241203"/>
    </source>
</evidence>
<sequence>MTSATTRTARTVAGLFAVTALLLTGCSGGQSTAEACAQLNSELEDASTELTSSISNMASDPEGAIAALETFQASFSETVDGITNEEIKDLGENTEDALADYIEATSDAVDDPENADSEALTDAIENFQTQTSAFNEACGS</sequence>
<dbReference type="AlphaFoldDB" id="A0A2P8GRU0"/>
<keyword evidence="5" id="KW-1185">Reference proteome</keyword>
<evidence type="ECO:0008006" key="6">
    <source>
        <dbReference type="Google" id="ProtNLM"/>
    </source>
</evidence>
<organism evidence="2 4">
    <name type="scientific">Labedella gwakjiensis</name>
    <dbReference type="NCBI Taxonomy" id="390269"/>
    <lineage>
        <taxon>Bacteria</taxon>
        <taxon>Bacillati</taxon>
        <taxon>Actinomycetota</taxon>
        <taxon>Actinomycetes</taxon>
        <taxon>Micrococcales</taxon>
        <taxon>Microbacteriaceae</taxon>
        <taxon>Labedella</taxon>
    </lineage>
</organism>
<evidence type="ECO:0000256" key="1">
    <source>
        <dbReference type="SAM" id="SignalP"/>
    </source>
</evidence>
<evidence type="ECO:0000313" key="2">
    <source>
        <dbReference type="EMBL" id="PSL36665.1"/>
    </source>
</evidence>
<reference evidence="3 5" key="2">
    <citation type="submission" date="2018-12" db="EMBL/GenBank/DDBJ databases">
        <authorList>
            <person name="hu s."/>
            <person name="Xu Y."/>
            <person name="Xu B."/>
            <person name="Li F."/>
        </authorList>
    </citation>
    <scope>NUCLEOTIDE SEQUENCE [LARGE SCALE GENOMIC DNA]</scope>
    <source>
        <strain evidence="3 5">KSW2-17</strain>
    </source>
</reference>
<keyword evidence="1" id="KW-0732">Signal</keyword>
<name>A0A2P8GRU0_9MICO</name>